<dbReference type="EMBL" id="JAPDUS010000015">
    <property type="protein sequence ID" value="MCW4093787.1"/>
    <property type="molecule type" value="Genomic_DNA"/>
</dbReference>
<gene>
    <name evidence="2" type="ORF">ONT05_09470</name>
</gene>
<evidence type="ECO:0000256" key="1">
    <source>
        <dbReference type="SAM" id="Phobius"/>
    </source>
</evidence>
<keyword evidence="1" id="KW-0472">Membrane</keyword>
<evidence type="ECO:0000313" key="3">
    <source>
        <dbReference type="Proteomes" id="UP001209074"/>
    </source>
</evidence>
<keyword evidence="1" id="KW-0812">Transmembrane</keyword>
<protein>
    <submittedName>
        <fullName evidence="2">Uncharacterized protein</fullName>
    </submittedName>
</protein>
<name>A0AAW5U2S6_9BACT</name>
<reference evidence="2" key="1">
    <citation type="submission" date="2022-11" db="EMBL/GenBank/DDBJ databases">
        <title>Genomic repertoires linked with pathogenic potency of arthritogenic Prevotella copri isolated from the gut of rheumatoid arthritis patients.</title>
        <authorList>
            <person name="Nii T."/>
            <person name="Maeda Y."/>
            <person name="Motooka D."/>
            <person name="Naito M."/>
            <person name="Matsumoto Y."/>
            <person name="Ogawa T."/>
            <person name="Oguro-Igashira E."/>
            <person name="Kishikawa T."/>
            <person name="Yamashita M."/>
            <person name="Koizumi S."/>
            <person name="Kurakawa T."/>
            <person name="Okumura R."/>
            <person name="Kayama H."/>
            <person name="Murakami M."/>
            <person name="Sakaguchi T."/>
            <person name="Das B."/>
            <person name="Nakamura S."/>
            <person name="Okada Y."/>
            <person name="Kumanogoh A."/>
            <person name="Takeda K."/>
        </authorList>
    </citation>
    <scope>NUCLEOTIDE SEQUENCE</scope>
    <source>
        <strain evidence="2">N016-13</strain>
    </source>
</reference>
<dbReference type="Proteomes" id="UP001209074">
    <property type="component" value="Unassembled WGS sequence"/>
</dbReference>
<dbReference type="AlphaFoldDB" id="A0AAW5U2S6"/>
<dbReference type="RefSeq" id="WP_264960016.1">
    <property type="nucleotide sequence ID" value="NZ_JAPDUQ010000003.1"/>
</dbReference>
<evidence type="ECO:0000313" key="2">
    <source>
        <dbReference type="EMBL" id="MCW4093787.1"/>
    </source>
</evidence>
<feature type="transmembrane region" description="Helical" evidence="1">
    <location>
        <begin position="55"/>
        <end position="77"/>
    </location>
</feature>
<comment type="caution">
    <text evidence="2">The sequence shown here is derived from an EMBL/GenBank/DDBJ whole genome shotgun (WGS) entry which is preliminary data.</text>
</comment>
<keyword evidence="1" id="KW-1133">Transmembrane helix</keyword>
<organism evidence="2 3">
    <name type="scientific">Segatella copri</name>
    <dbReference type="NCBI Taxonomy" id="165179"/>
    <lineage>
        <taxon>Bacteria</taxon>
        <taxon>Pseudomonadati</taxon>
        <taxon>Bacteroidota</taxon>
        <taxon>Bacteroidia</taxon>
        <taxon>Bacteroidales</taxon>
        <taxon>Prevotellaceae</taxon>
        <taxon>Segatella</taxon>
    </lineage>
</organism>
<accession>A0AAW5U2S6</accession>
<sequence length="107" mass="13144">MNMFEQMPFSEKYPVFRKLAEIGDLRKLSREELELYDEDIKNMRDIYITRRFSNISGAAFFVCLYVMQIVLSLLYVFKIFMIIFFNRQWDGFLHLLVEFAFFVFYER</sequence>
<proteinExistence type="predicted"/>